<sequence length="42" mass="4881">MMSFRFWIMLKTLVKPIGGKKCAFWDSPKTDKSNIICLCPNM</sequence>
<evidence type="ECO:0000313" key="1">
    <source>
        <dbReference type="EMBL" id="JAH70769.1"/>
    </source>
</evidence>
<organism evidence="1">
    <name type="scientific">Anguilla anguilla</name>
    <name type="common">European freshwater eel</name>
    <name type="synonym">Muraena anguilla</name>
    <dbReference type="NCBI Taxonomy" id="7936"/>
    <lineage>
        <taxon>Eukaryota</taxon>
        <taxon>Metazoa</taxon>
        <taxon>Chordata</taxon>
        <taxon>Craniata</taxon>
        <taxon>Vertebrata</taxon>
        <taxon>Euteleostomi</taxon>
        <taxon>Actinopterygii</taxon>
        <taxon>Neopterygii</taxon>
        <taxon>Teleostei</taxon>
        <taxon>Anguilliformes</taxon>
        <taxon>Anguillidae</taxon>
        <taxon>Anguilla</taxon>
    </lineage>
</organism>
<reference evidence="1" key="2">
    <citation type="journal article" date="2015" name="Fish Shellfish Immunol.">
        <title>Early steps in the European eel (Anguilla anguilla)-Vibrio vulnificus interaction in the gills: Role of the RtxA13 toxin.</title>
        <authorList>
            <person name="Callol A."/>
            <person name="Pajuelo D."/>
            <person name="Ebbesson L."/>
            <person name="Teles M."/>
            <person name="MacKenzie S."/>
            <person name="Amaro C."/>
        </authorList>
    </citation>
    <scope>NUCLEOTIDE SEQUENCE</scope>
</reference>
<dbReference type="EMBL" id="GBXM01037808">
    <property type="protein sequence ID" value="JAH70769.1"/>
    <property type="molecule type" value="Transcribed_RNA"/>
</dbReference>
<proteinExistence type="predicted"/>
<name>A0A0E9UY45_ANGAN</name>
<protein>
    <submittedName>
        <fullName evidence="1">Uncharacterized protein</fullName>
    </submittedName>
</protein>
<dbReference type="AlphaFoldDB" id="A0A0E9UY45"/>
<accession>A0A0E9UY45</accession>
<reference evidence="1" key="1">
    <citation type="submission" date="2014-11" db="EMBL/GenBank/DDBJ databases">
        <authorList>
            <person name="Amaro Gonzalez C."/>
        </authorList>
    </citation>
    <scope>NUCLEOTIDE SEQUENCE</scope>
</reference>